<evidence type="ECO:0000313" key="1">
    <source>
        <dbReference type="EMBL" id="GAA0414935.1"/>
    </source>
</evidence>
<accession>A0ABP3ISH0</accession>
<gene>
    <name evidence="1" type="ORF">GCM10010357_40250</name>
</gene>
<dbReference type="Proteomes" id="UP001500879">
    <property type="component" value="Unassembled WGS sequence"/>
</dbReference>
<protein>
    <submittedName>
        <fullName evidence="1">Uncharacterized protein</fullName>
    </submittedName>
</protein>
<reference evidence="2" key="1">
    <citation type="journal article" date="2019" name="Int. J. Syst. Evol. Microbiol.">
        <title>The Global Catalogue of Microorganisms (GCM) 10K type strain sequencing project: providing services to taxonomists for standard genome sequencing and annotation.</title>
        <authorList>
            <consortium name="The Broad Institute Genomics Platform"/>
            <consortium name="The Broad Institute Genome Sequencing Center for Infectious Disease"/>
            <person name="Wu L."/>
            <person name="Ma J."/>
        </authorList>
    </citation>
    <scope>NUCLEOTIDE SEQUENCE [LARGE SCALE GENOMIC DNA]</scope>
    <source>
        <strain evidence="2">JCM 4788</strain>
    </source>
</reference>
<sequence>MSEPVSKQLLSVPVGFYGFTLQDVDDSTVPVSYPDDIDPELDPAGFLTFREGRIDVQSAGHTHEICFVVEVWDSEPGEDRSKKWEAQAAGEIRSPSGELAFWTVTGSPDETVSLGGATDLWSVRMYSAGRADVQRLAQLGVPKGVEQYLAQFWPAVH</sequence>
<evidence type="ECO:0000313" key="2">
    <source>
        <dbReference type="Proteomes" id="UP001500879"/>
    </source>
</evidence>
<keyword evidence="2" id="KW-1185">Reference proteome</keyword>
<name>A0ABP3ISH0_9ACTN</name>
<dbReference type="EMBL" id="BAAABX010000047">
    <property type="protein sequence ID" value="GAA0414935.1"/>
    <property type="molecule type" value="Genomic_DNA"/>
</dbReference>
<dbReference type="RefSeq" id="WP_344026296.1">
    <property type="nucleotide sequence ID" value="NZ_BAAABX010000047.1"/>
</dbReference>
<comment type="caution">
    <text evidence="1">The sequence shown here is derived from an EMBL/GenBank/DDBJ whole genome shotgun (WGS) entry which is preliminary data.</text>
</comment>
<proteinExistence type="predicted"/>
<organism evidence="1 2">
    <name type="scientific">Streptomyces luteireticuli</name>
    <dbReference type="NCBI Taxonomy" id="173858"/>
    <lineage>
        <taxon>Bacteria</taxon>
        <taxon>Bacillati</taxon>
        <taxon>Actinomycetota</taxon>
        <taxon>Actinomycetes</taxon>
        <taxon>Kitasatosporales</taxon>
        <taxon>Streptomycetaceae</taxon>
        <taxon>Streptomyces</taxon>
    </lineage>
</organism>